<keyword evidence="5" id="KW-1185">Reference proteome</keyword>
<dbReference type="InterPro" id="IPR036412">
    <property type="entry name" value="HAD-like_sf"/>
</dbReference>
<keyword evidence="1" id="KW-0811">Translocation</keyword>
<proteinExistence type="inferred from homology"/>
<name>A0A9P3H5A6_9FUNG</name>
<organism evidence="4 5">
    <name type="scientific">Entomortierella parvispora</name>
    <dbReference type="NCBI Taxonomy" id="205924"/>
    <lineage>
        <taxon>Eukaryota</taxon>
        <taxon>Fungi</taxon>
        <taxon>Fungi incertae sedis</taxon>
        <taxon>Mucoromycota</taxon>
        <taxon>Mortierellomycotina</taxon>
        <taxon>Mortierellomycetes</taxon>
        <taxon>Mortierellales</taxon>
        <taxon>Mortierellaceae</taxon>
        <taxon>Entomortierella</taxon>
    </lineage>
</organism>
<dbReference type="InterPro" id="IPR004274">
    <property type="entry name" value="FCP1_dom"/>
</dbReference>
<accession>A0A9P3H5A6</accession>
<feature type="region of interest" description="Disordered" evidence="2">
    <location>
        <begin position="1"/>
        <end position="20"/>
    </location>
</feature>
<dbReference type="InterPro" id="IPR023214">
    <property type="entry name" value="HAD_sf"/>
</dbReference>
<evidence type="ECO:0000313" key="4">
    <source>
        <dbReference type="EMBL" id="GJJ70401.1"/>
    </source>
</evidence>
<reference evidence="4" key="1">
    <citation type="submission" date="2021-11" db="EMBL/GenBank/DDBJ databases">
        <authorList>
            <person name="Herlambang A."/>
            <person name="Guo Y."/>
            <person name="Takashima Y."/>
            <person name="Nishizawa T."/>
        </authorList>
    </citation>
    <scope>NUCLEOTIDE SEQUENCE</scope>
    <source>
        <strain evidence="4">E1425</strain>
    </source>
</reference>
<feature type="region of interest" description="Disordered" evidence="2">
    <location>
        <begin position="295"/>
        <end position="360"/>
    </location>
</feature>
<dbReference type="Gene3D" id="3.40.50.1000">
    <property type="entry name" value="HAD superfamily/HAD-like"/>
    <property type="match status" value="1"/>
</dbReference>
<dbReference type="SMART" id="SM00577">
    <property type="entry name" value="CPDc"/>
    <property type="match status" value="1"/>
</dbReference>
<comment type="caution">
    <text evidence="4">The sequence shown here is derived from an EMBL/GenBank/DDBJ whole genome shotgun (WGS) entry which is preliminary data.</text>
</comment>
<protein>
    <recommendedName>
        <fullName evidence="1">Mitochondrial import inner membrane translocase subunit TIM50</fullName>
    </recommendedName>
</protein>
<keyword evidence="1" id="KW-0496">Mitochondrion</keyword>
<sequence length="360" mass="41171">MEERTPAAGNPPRHPAFYDESSKTYYPTTGIRSIHPEYLDLAQYAPVAAAQPQVQLVILDLNGAMVNRDSSKKVTRRPHLDAFLRFLLQNFRVMVWSSAQRRTVDKLITEFPAGSRKNLDRIWSREDCRLSSLDFYRKVLTLKDLDFVWEVAEKERVAAGQKPELVKKKHAKKKYAVRFDQTNTIMIDDSIHKTQLQPYNSIILPDYDEDARDGGMDRELLKVRDYLTRLLYQENVSAYIRTSPFDASSVEFQGPLFEVRVNNQDKMVARGGWWTRNAKGMKEKEKNIMSTQSFLPMIPSSSTSDRQGINDSDSTRTVINRTRKNVKKSQEAAIKSKSSGSGSCDGKDTKEEMAAGTRRD</sequence>
<comment type="subcellular location">
    <subcellularLocation>
        <location evidence="1">Mitochondrion inner membrane</location>
        <topology evidence="1">Single-pass membrane protein</topology>
    </subcellularLocation>
</comment>
<dbReference type="PROSITE" id="PS50969">
    <property type="entry name" value="FCP1"/>
    <property type="match status" value="1"/>
</dbReference>
<comment type="function">
    <text evidence="1">Essential component of the TIM23 complex, a complex that mediates the translocation of transit peptide-containing proteins across the mitochondrial inner membrane.</text>
</comment>
<gene>
    <name evidence="4" type="ORF">EMPS_02750</name>
</gene>
<dbReference type="OrthoDB" id="1711508at2759"/>
<evidence type="ECO:0000256" key="2">
    <source>
        <dbReference type="SAM" id="MobiDB-lite"/>
    </source>
</evidence>
<feature type="compositionally biased region" description="Polar residues" evidence="2">
    <location>
        <begin position="295"/>
        <end position="320"/>
    </location>
</feature>
<evidence type="ECO:0000313" key="5">
    <source>
        <dbReference type="Proteomes" id="UP000827284"/>
    </source>
</evidence>
<dbReference type="GO" id="GO:0015031">
    <property type="term" value="P:protein transport"/>
    <property type="evidence" value="ECO:0007669"/>
    <property type="project" value="UniProtKB-KW"/>
</dbReference>
<evidence type="ECO:0000256" key="1">
    <source>
        <dbReference type="RuleBase" id="RU365079"/>
    </source>
</evidence>
<dbReference type="GO" id="GO:0005744">
    <property type="term" value="C:TIM23 mitochondrial import inner membrane translocase complex"/>
    <property type="evidence" value="ECO:0007669"/>
    <property type="project" value="UniProtKB-UniRule"/>
</dbReference>
<dbReference type="AlphaFoldDB" id="A0A9P3H5A6"/>
<keyword evidence="1" id="KW-0813">Transport</keyword>
<dbReference type="Proteomes" id="UP000827284">
    <property type="component" value="Unassembled WGS sequence"/>
</dbReference>
<dbReference type="InterPro" id="IPR050365">
    <property type="entry name" value="TIM50"/>
</dbReference>
<dbReference type="EMBL" id="BQFW01000004">
    <property type="protein sequence ID" value="GJJ70401.1"/>
    <property type="molecule type" value="Genomic_DNA"/>
</dbReference>
<comment type="similarity">
    <text evidence="1">Belongs to the TIM50 family.</text>
</comment>
<keyword evidence="1" id="KW-0653">Protein transport</keyword>
<dbReference type="Pfam" id="PF03031">
    <property type="entry name" value="NIF"/>
    <property type="match status" value="1"/>
</dbReference>
<dbReference type="PANTHER" id="PTHR12210">
    <property type="entry name" value="DULLARD PROTEIN PHOSPHATASE"/>
    <property type="match status" value="1"/>
</dbReference>
<dbReference type="SUPFAM" id="SSF56784">
    <property type="entry name" value="HAD-like"/>
    <property type="match status" value="1"/>
</dbReference>
<keyword evidence="1" id="KW-0809">Transit peptide</keyword>
<evidence type="ECO:0000259" key="3">
    <source>
        <dbReference type="PROSITE" id="PS50969"/>
    </source>
</evidence>
<reference evidence="4" key="2">
    <citation type="journal article" date="2022" name="Microbiol. Resour. Announc.">
        <title>Whole-Genome Sequence of Entomortierella parvispora E1425, a Mucoromycotan Fungus Associated with Burkholderiaceae-Related Endosymbiotic Bacteria.</title>
        <authorList>
            <person name="Herlambang A."/>
            <person name="Guo Y."/>
            <person name="Takashima Y."/>
            <person name="Narisawa K."/>
            <person name="Ohta H."/>
            <person name="Nishizawa T."/>
        </authorList>
    </citation>
    <scope>NUCLEOTIDE SEQUENCE</scope>
    <source>
        <strain evidence="4">E1425</strain>
    </source>
</reference>
<feature type="domain" description="FCP1 homology" evidence="3">
    <location>
        <begin position="50"/>
        <end position="230"/>
    </location>
</feature>
<feature type="compositionally biased region" description="Basic and acidic residues" evidence="2">
    <location>
        <begin position="345"/>
        <end position="360"/>
    </location>
</feature>
<comment type="subunit">
    <text evidence="1">Component of the TIM23 complex.</text>
</comment>